<dbReference type="Pfam" id="PF02590">
    <property type="entry name" value="SPOUT_MTase"/>
    <property type="match status" value="1"/>
</dbReference>
<keyword evidence="5" id="KW-0698">rRNA processing</keyword>
<dbReference type="PANTHER" id="PTHR33603:SF1">
    <property type="entry name" value="RIBOSOMAL RNA LARGE SUBUNIT METHYLTRANSFERASE H"/>
    <property type="match status" value="1"/>
</dbReference>
<dbReference type="PANTHER" id="PTHR33603">
    <property type="entry name" value="METHYLTRANSFERASE"/>
    <property type="match status" value="1"/>
</dbReference>
<proteinExistence type="inferred from homology"/>
<feature type="binding site" evidence="5">
    <location>
        <begin position="114"/>
        <end position="119"/>
    </location>
    <ligand>
        <name>S-adenosyl-L-methionine</name>
        <dbReference type="ChEBI" id="CHEBI:59789"/>
    </ligand>
</feature>
<dbReference type="EMBL" id="CP138858">
    <property type="protein sequence ID" value="WPJ97397.1"/>
    <property type="molecule type" value="Genomic_DNA"/>
</dbReference>
<comment type="subcellular location">
    <subcellularLocation>
        <location evidence="5">Cytoplasm</location>
    </subcellularLocation>
</comment>
<gene>
    <name evidence="5" type="primary">rlmH</name>
    <name evidence="6" type="ORF">SH580_06700</name>
</gene>
<comment type="catalytic activity">
    <reaction evidence="5">
        <text>pseudouridine(1915) in 23S rRNA + S-adenosyl-L-methionine = N(3)-methylpseudouridine(1915) in 23S rRNA + S-adenosyl-L-homocysteine + H(+)</text>
        <dbReference type="Rhea" id="RHEA:42752"/>
        <dbReference type="Rhea" id="RHEA-COMP:10221"/>
        <dbReference type="Rhea" id="RHEA-COMP:10222"/>
        <dbReference type="ChEBI" id="CHEBI:15378"/>
        <dbReference type="ChEBI" id="CHEBI:57856"/>
        <dbReference type="ChEBI" id="CHEBI:59789"/>
        <dbReference type="ChEBI" id="CHEBI:65314"/>
        <dbReference type="ChEBI" id="CHEBI:74486"/>
        <dbReference type="EC" id="2.1.1.177"/>
    </reaction>
</comment>
<evidence type="ECO:0000256" key="3">
    <source>
        <dbReference type="ARBA" id="ARBA00022691"/>
    </source>
</evidence>
<dbReference type="InterPro" id="IPR029026">
    <property type="entry name" value="tRNA_m1G_MTases_N"/>
</dbReference>
<sequence length="147" mass="16488">MFRYTVIAIGKMKNRPLAALCEDFCKRLKRQGNFDLLELKDGDVESEGQRILEALSKRSDARIYAMAEEGVTRSSQKLADELYALQGRPAVFIIGGAYGLSDSVKQRADALFALSPLTFTHEIARMLVCEQLYRAVSIQTGSKYHHV</sequence>
<organism evidence="6 7">
    <name type="scientific">Coraliomargarita algicola</name>
    <dbReference type="NCBI Taxonomy" id="3092156"/>
    <lineage>
        <taxon>Bacteria</taxon>
        <taxon>Pseudomonadati</taxon>
        <taxon>Verrucomicrobiota</taxon>
        <taxon>Opitutia</taxon>
        <taxon>Puniceicoccales</taxon>
        <taxon>Coraliomargaritaceae</taxon>
        <taxon>Coraliomargarita</taxon>
    </lineage>
</organism>
<evidence type="ECO:0000256" key="2">
    <source>
        <dbReference type="ARBA" id="ARBA00022679"/>
    </source>
</evidence>
<accession>A0ABZ0RMQ9</accession>
<dbReference type="HAMAP" id="MF_00658">
    <property type="entry name" value="23SrRNA_methyltr_H"/>
    <property type="match status" value="1"/>
</dbReference>
<evidence type="ECO:0000313" key="7">
    <source>
        <dbReference type="Proteomes" id="UP001324993"/>
    </source>
</evidence>
<dbReference type="PIRSF" id="PIRSF004505">
    <property type="entry name" value="MT_bac"/>
    <property type="match status" value="1"/>
</dbReference>
<dbReference type="SUPFAM" id="SSF75217">
    <property type="entry name" value="alpha/beta knot"/>
    <property type="match status" value="1"/>
</dbReference>
<name>A0ABZ0RMQ9_9BACT</name>
<dbReference type="RefSeq" id="WP_319834241.1">
    <property type="nucleotide sequence ID" value="NZ_CP138858.1"/>
</dbReference>
<comment type="function">
    <text evidence="5">Specifically methylates the pseudouridine at position 1915 (m3Psi1915) in 23S rRNA.</text>
</comment>
<evidence type="ECO:0000256" key="5">
    <source>
        <dbReference type="HAMAP-Rule" id="MF_00658"/>
    </source>
</evidence>
<keyword evidence="3 5" id="KW-0949">S-adenosyl-L-methionine</keyword>
<dbReference type="CDD" id="cd18081">
    <property type="entry name" value="RlmH-like"/>
    <property type="match status" value="1"/>
</dbReference>
<evidence type="ECO:0000313" key="6">
    <source>
        <dbReference type="EMBL" id="WPJ97397.1"/>
    </source>
</evidence>
<dbReference type="InterPro" id="IPR003742">
    <property type="entry name" value="RlmH-like"/>
</dbReference>
<protein>
    <recommendedName>
        <fullName evidence="5">Ribosomal RNA large subunit methyltransferase H</fullName>
        <ecNumber evidence="5">2.1.1.177</ecNumber>
    </recommendedName>
    <alternativeName>
        <fullName evidence="5">23S rRNA (pseudouridine1915-N3)-methyltransferase</fullName>
    </alternativeName>
    <alternativeName>
        <fullName evidence="5">23S rRNA m3Psi1915 methyltransferase</fullName>
    </alternativeName>
    <alternativeName>
        <fullName evidence="5">rRNA (pseudouridine-N3-)-methyltransferase RlmH</fullName>
    </alternativeName>
</protein>
<reference evidence="6 7" key="1">
    <citation type="submission" date="2023-11" db="EMBL/GenBank/DDBJ databases">
        <title>Coraliomargarita sp. nov., isolated from marine algae.</title>
        <authorList>
            <person name="Lee J.K."/>
            <person name="Baek J.H."/>
            <person name="Kim J.M."/>
            <person name="Choi D.G."/>
            <person name="Jeon C.O."/>
        </authorList>
    </citation>
    <scope>NUCLEOTIDE SEQUENCE [LARGE SCALE GENOMIC DNA]</scope>
    <source>
        <strain evidence="6 7">J2-16</strain>
    </source>
</reference>
<keyword evidence="5" id="KW-0963">Cytoplasm</keyword>
<dbReference type="InterPro" id="IPR029028">
    <property type="entry name" value="Alpha/beta_knot_MTases"/>
</dbReference>
<comment type="subunit">
    <text evidence="5">Homodimer.</text>
</comment>
<feature type="binding site" evidence="5">
    <location>
        <position position="95"/>
    </location>
    <ligand>
        <name>S-adenosyl-L-methionine</name>
        <dbReference type="ChEBI" id="CHEBI:59789"/>
    </ligand>
</feature>
<dbReference type="EC" id="2.1.1.177" evidence="5"/>
<comment type="caution">
    <text evidence="5">Lacks conserved residue(s) required for the propagation of feature annotation.</text>
</comment>
<keyword evidence="2 5" id="KW-0808">Transferase</keyword>
<keyword evidence="7" id="KW-1185">Reference proteome</keyword>
<evidence type="ECO:0000256" key="4">
    <source>
        <dbReference type="ARBA" id="ARBA00038303"/>
    </source>
</evidence>
<comment type="similarity">
    <text evidence="4 5">Belongs to the RNA methyltransferase RlmH family.</text>
</comment>
<dbReference type="Gene3D" id="3.40.1280.10">
    <property type="match status" value="1"/>
</dbReference>
<keyword evidence="1 5" id="KW-0489">Methyltransferase</keyword>
<dbReference type="Proteomes" id="UP001324993">
    <property type="component" value="Chromosome"/>
</dbReference>
<evidence type="ECO:0000256" key="1">
    <source>
        <dbReference type="ARBA" id="ARBA00022603"/>
    </source>
</evidence>